<dbReference type="EnsemblPlants" id="AUR62041744-RA">
    <property type="protein sequence ID" value="AUR62041744-RA:cds"/>
    <property type="gene ID" value="AUR62041744"/>
</dbReference>
<keyword evidence="2" id="KW-1185">Reference proteome</keyword>
<name>A0A803N7J0_CHEQI</name>
<proteinExistence type="predicted"/>
<dbReference type="PANTHER" id="PTHR10775:SF177">
    <property type="entry name" value="TNP2, PARTIAL"/>
    <property type="match status" value="1"/>
</dbReference>
<dbReference type="Gramene" id="AUR62041744-RA">
    <property type="protein sequence ID" value="AUR62041744-RA:cds"/>
    <property type="gene ID" value="AUR62041744"/>
</dbReference>
<dbReference type="PANTHER" id="PTHR10775">
    <property type="entry name" value="OS08G0208400 PROTEIN"/>
    <property type="match status" value="1"/>
</dbReference>
<reference evidence="1" key="1">
    <citation type="journal article" date="2017" name="Nature">
        <title>The genome of Chenopodium quinoa.</title>
        <authorList>
            <person name="Jarvis D.E."/>
            <person name="Ho Y.S."/>
            <person name="Lightfoot D.J."/>
            <person name="Schmoeckel S.M."/>
            <person name="Li B."/>
            <person name="Borm T.J.A."/>
            <person name="Ohyanagi H."/>
            <person name="Mineta K."/>
            <person name="Michell C.T."/>
            <person name="Saber N."/>
            <person name="Kharbatia N.M."/>
            <person name="Rupper R.R."/>
            <person name="Sharp A.R."/>
            <person name="Dally N."/>
            <person name="Boughton B.A."/>
            <person name="Woo Y.H."/>
            <person name="Gao G."/>
            <person name="Schijlen E.G.W.M."/>
            <person name="Guo X."/>
            <person name="Momin A.A."/>
            <person name="Negrao S."/>
            <person name="Al-Babili S."/>
            <person name="Gehring C."/>
            <person name="Roessner U."/>
            <person name="Jung C."/>
            <person name="Murphy K."/>
            <person name="Arold S.T."/>
            <person name="Gojobori T."/>
            <person name="van der Linden C.G."/>
            <person name="van Loo E.N."/>
            <person name="Jellen E.N."/>
            <person name="Maughan P.J."/>
            <person name="Tester M."/>
        </authorList>
    </citation>
    <scope>NUCLEOTIDE SEQUENCE [LARGE SCALE GENOMIC DNA]</scope>
    <source>
        <strain evidence="1">cv. PI 614886</strain>
    </source>
</reference>
<sequence>MIKSLSLESIKIDACPNNCMLFWKDHANADECVKCHASKWKIDEHNSESSTSQCKPRRTPRKTMRYCPLIPRLQTMYMSSKTAASMIWHSDERVDDPDGTMRHLADSKHHKWRYDGRTFDGKQELRPAPTPLSAEEVLQQIDAEQAECTIRGWPKSLSAPLIQLSTFFKELCSMALKIDE</sequence>
<reference evidence="1" key="2">
    <citation type="submission" date="2021-03" db="UniProtKB">
        <authorList>
            <consortium name="EnsemblPlants"/>
        </authorList>
    </citation>
    <scope>IDENTIFICATION</scope>
</reference>
<evidence type="ECO:0000313" key="2">
    <source>
        <dbReference type="Proteomes" id="UP000596660"/>
    </source>
</evidence>
<protein>
    <submittedName>
        <fullName evidence="1">Uncharacterized protein</fullName>
    </submittedName>
</protein>
<evidence type="ECO:0000313" key="1">
    <source>
        <dbReference type="EnsemblPlants" id="AUR62041744-RA:cds"/>
    </source>
</evidence>
<accession>A0A803N7J0</accession>
<dbReference type="AlphaFoldDB" id="A0A803N7J0"/>
<dbReference type="Proteomes" id="UP000596660">
    <property type="component" value="Unplaced"/>
</dbReference>
<organism evidence="1 2">
    <name type="scientific">Chenopodium quinoa</name>
    <name type="common">Quinoa</name>
    <dbReference type="NCBI Taxonomy" id="63459"/>
    <lineage>
        <taxon>Eukaryota</taxon>
        <taxon>Viridiplantae</taxon>
        <taxon>Streptophyta</taxon>
        <taxon>Embryophyta</taxon>
        <taxon>Tracheophyta</taxon>
        <taxon>Spermatophyta</taxon>
        <taxon>Magnoliopsida</taxon>
        <taxon>eudicotyledons</taxon>
        <taxon>Gunneridae</taxon>
        <taxon>Pentapetalae</taxon>
        <taxon>Caryophyllales</taxon>
        <taxon>Chenopodiaceae</taxon>
        <taxon>Chenopodioideae</taxon>
        <taxon>Atripliceae</taxon>
        <taxon>Chenopodium</taxon>
    </lineage>
</organism>